<comment type="caution">
    <text evidence="1">The sequence shown here is derived from an EMBL/GenBank/DDBJ whole genome shotgun (WGS) entry which is preliminary data.</text>
</comment>
<dbReference type="EMBL" id="JBEPAZ010000021">
    <property type="protein sequence ID" value="MER6430667.1"/>
    <property type="molecule type" value="Genomic_DNA"/>
</dbReference>
<protein>
    <submittedName>
        <fullName evidence="1">Uncharacterized protein</fullName>
    </submittedName>
</protein>
<accession>A0ABV1UBS5</accession>
<sequence length="159" mass="17429">MRRRNLWATAVAPAVLVTTVLTWWLVRDPAPYALSGGPAVHLTVRPEKSRYPEAGEVADEARLLLEVYVQRLRAGDADGLADLGAPWYTGRDRAARDLVDRYRAHAGGAAEAIVRDPAVPDLAGVELRFGDGRRQTLGISRDHDDVWWLQLGDGDPVAP</sequence>
<reference evidence="1 2" key="1">
    <citation type="submission" date="2024-06" db="EMBL/GenBank/DDBJ databases">
        <title>The Natural Products Discovery Center: Release of the First 8490 Sequenced Strains for Exploring Actinobacteria Biosynthetic Diversity.</title>
        <authorList>
            <person name="Kalkreuter E."/>
            <person name="Kautsar S.A."/>
            <person name="Yang D."/>
            <person name="Bader C.D."/>
            <person name="Teijaro C.N."/>
            <person name="Fluegel L."/>
            <person name="Davis C.M."/>
            <person name="Simpson J.R."/>
            <person name="Lauterbach L."/>
            <person name="Steele A.D."/>
            <person name="Gui C."/>
            <person name="Meng S."/>
            <person name="Li G."/>
            <person name="Viehrig K."/>
            <person name="Ye F."/>
            <person name="Su P."/>
            <person name="Kiefer A.F."/>
            <person name="Nichols A."/>
            <person name="Cepeda A.J."/>
            <person name="Yan W."/>
            <person name="Fan B."/>
            <person name="Jiang Y."/>
            <person name="Adhikari A."/>
            <person name="Zheng C.-J."/>
            <person name="Schuster L."/>
            <person name="Cowan T.M."/>
            <person name="Smanski M.J."/>
            <person name="Chevrette M.G."/>
            <person name="De Carvalho L.P.S."/>
            <person name="Shen B."/>
        </authorList>
    </citation>
    <scope>NUCLEOTIDE SEQUENCE [LARGE SCALE GENOMIC DNA]</scope>
    <source>
        <strain evidence="1 2">NPDC001166</strain>
    </source>
</reference>
<evidence type="ECO:0000313" key="1">
    <source>
        <dbReference type="EMBL" id="MER6430667.1"/>
    </source>
</evidence>
<gene>
    <name evidence="1" type="ORF">ABT272_23445</name>
</gene>
<proteinExistence type="predicted"/>
<organism evidence="1 2">
    <name type="scientific">Streptomyces sp. 900105245</name>
    <dbReference type="NCBI Taxonomy" id="3154379"/>
    <lineage>
        <taxon>Bacteria</taxon>
        <taxon>Bacillati</taxon>
        <taxon>Actinomycetota</taxon>
        <taxon>Actinomycetes</taxon>
        <taxon>Kitasatosporales</taxon>
        <taxon>Streptomycetaceae</taxon>
        <taxon>Streptomyces</taxon>
    </lineage>
</organism>
<keyword evidence="2" id="KW-1185">Reference proteome</keyword>
<dbReference type="Proteomes" id="UP001470023">
    <property type="component" value="Unassembled WGS sequence"/>
</dbReference>
<dbReference type="RefSeq" id="WP_148088535.1">
    <property type="nucleotide sequence ID" value="NZ_JBEOYA010000013.1"/>
</dbReference>
<name>A0ABV1UBS5_9ACTN</name>
<evidence type="ECO:0000313" key="2">
    <source>
        <dbReference type="Proteomes" id="UP001470023"/>
    </source>
</evidence>